<comment type="similarity">
    <text evidence="1">Belongs to the sigma-70 factor family. ECF subfamily.</text>
</comment>
<dbReference type="Gene3D" id="1.10.10.10">
    <property type="entry name" value="Winged helix-like DNA-binding domain superfamily/Winged helix DNA-binding domain"/>
    <property type="match status" value="1"/>
</dbReference>
<dbReference type="Pfam" id="PF08281">
    <property type="entry name" value="Sigma70_r4_2"/>
    <property type="match status" value="1"/>
</dbReference>
<keyword evidence="3" id="KW-0731">Sigma factor</keyword>
<evidence type="ECO:0000259" key="6">
    <source>
        <dbReference type="Pfam" id="PF08281"/>
    </source>
</evidence>
<dbReference type="PANTHER" id="PTHR43133:SF46">
    <property type="entry name" value="RNA POLYMERASE SIGMA-70 FACTOR ECF SUBFAMILY"/>
    <property type="match status" value="1"/>
</dbReference>
<dbReference type="GO" id="GO:0016987">
    <property type="term" value="F:sigma factor activity"/>
    <property type="evidence" value="ECO:0007669"/>
    <property type="project" value="UniProtKB-KW"/>
</dbReference>
<dbReference type="SUPFAM" id="SSF88946">
    <property type="entry name" value="Sigma2 domain of RNA polymerase sigma factors"/>
    <property type="match status" value="1"/>
</dbReference>
<dbReference type="NCBIfam" id="TIGR02937">
    <property type="entry name" value="sigma70-ECF"/>
    <property type="match status" value="1"/>
</dbReference>
<name>A0A291QQI2_9BACT</name>
<keyword evidence="8" id="KW-1185">Reference proteome</keyword>
<evidence type="ECO:0000256" key="1">
    <source>
        <dbReference type="ARBA" id="ARBA00010641"/>
    </source>
</evidence>
<reference evidence="7 8" key="1">
    <citation type="submission" date="2017-10" db="EMBL/GenBank/DDBJ databases">
        <title>Paenichitinophaga pekingensis gen. nov., sp. nov., isolated from activated sludge.</title>
        <authorList>
            <person name="Jin D."/>
            <person name="Kong X."/>
            <person name="Deng Y."/>
            <person name="Bai Z."/>
        </authorList>
    </citation>
    <scope>NUCLEOTIDE SEQUENCE [LARGE SCALE GENOMIC DNA]</scope>
    <source>
        <strain evidence="7 8">13</strain>
    </source>
</reference>
<dbReference type="InterPro" id="IPR013249">
    <property type="entry name" value="RNA_pol_sigma70_r4_t2"/>
</dbReference>
<protein>
    <recommendedName>
        <fullName evidence="9">RNA polymerase subunit sigma-24</fullName>
    </recommendedName>
</protein>
<dbReference type="CDD" id="cd06171">
    <property type="entry name" value="Sigma70_r4"/>
    <property type="match status" value="1"/>
</dbReference>
<dbReference type="InterPro" id="IPR036388">
    <property type="entry name" value="WH-like_DNA-bd_sf"/>
</dbReference>
<dbReference type="InterPro" id="IPR013325">
    <property type="entry name" value="RNA_pol_sigma_r2"/>
</dbReference>
<dbReference type="PANTHER" id="PTHR43133">
    <property type="entry name" value="RNA POLYMERASE ECF-TYPE SIGMA FACTO"/>
    <property type="match status" value="1"/>
</dbReference>
<dbReference type="InterPro" id="IPR013324">
    <property type="entry name" value="RNA_pol_sigma_r3/r4-like"/>
</dbReference>
<evidence type="ECO:0000256" key="4">
    <source>
        <dbReference type="ARBA" id="ARBA00023163"/>
    </source>
</evidence>
<dbReference type="EMBL" id="CP023777">
    <property type="protein sequence ID" value="ATL46175.1"/>
    <property type="molecule type" value="Genomic_DNA"/>
</dbReference>
<evidence type="ECO:0000259" key="5">
    <source>
        <dbReference type="Pfam" id="PF04542"/>
    </source>
</evidence>
<evidence type="ECO:0000256" key="2">
    <source>
        <dbReference type="ARBA" id="ARBA00023015"/>
    </source>
</evidence>
<accession>A0A291QQI2</accession>
<gene>
    <name evidence="7" type="ORF">COR50_02770</name>
</gene>
<dbReference type="SUPFAM" id="SSF88659">
    <property type="entry name" value="Sigma3 and sigma4 domains of RNA polymerase sigma factors"/>
    <property type="match status" value="1"/>
</dbReference>
<dbReference type="GO" id="GO:0003677">
    <property type="term" value="F:DNA binding"/>
    <property type="evidence" value="ECO:0007669"/>
    <property type="project" value="InterPro"/>
</dbReference>
<dbReference type="InterPro" id="IPR007627">
    <property type="entry name" value="RNA_pol_sigma70_r2"/>
</dbReference>
<dbReference type="KEGG" id="cbae:COR50_02770"/>
<dbReference type="Gene3D" id="1.10.1740.10">
    <property type="match status" value="1"/>
</dbReference>
<dbReference type="GO" id="GO:0006352">
    <property type="term" value="P:DNA-templated transcription initiation"/>
    <property type="evidence" value="ECO:0007669"/>
    <property type="project" value="InterPro"/>
</dbReference>
<evidence type="ECO:0000313" key="7">
    <source>
        <dbReference type="EMBL" id="ATL46175.1"/>
    </source>
</evidence>
<dbReference type="Proteomes" id="UP000220133">
    <property type="component" value="Chromosome"/>
</dbReference>
<dbReference type="Pfam" id="PF04542">
    <property type="entry name" value="Sigma70_r2"/>
    <property type="match status" value="1"/>
</dbReference>
<keyword evidence="4" id="KW-0804">Transcription</keyword>
<evidence type="ECO:0000313" key="8">
    <source>
        <dbReference type="Proteomes" id="UP000220133"/>
    </source>
</evidence>
<evidence type="ECO:0008006" key="9">
    <source>
        <dbReference type="Google" id="ProtNLM"/>
    </source>
</evidence>
<dbReference type="InterPro" id="IPR039425">
    <property type="entry name" value="RNA_pol_sigma-70-like"/>
</dbReference>
<dbReference type="InterPro" id="IPR014284">
    <property type="entry name" value="RNA_pol_sigma-70_dom"/>
</dbReference>
<feature type="domain" description="RNA polymerase sigma factor 70 region 4 type 2" evidence="6">
    <location>
        <begin position="126"/>
        <end position="177"/>
    </location>
</feature>
<evidence type="ECO:0000256" key="3">
    <source>
        <dbReference type="ARBA" id="ARBA00023082"/>
    </source>
</evidence>
<sequence length="198" mass="22790">MLSSQGSYHQEEALYLLIAEGSEHAFKQLYAILLPSLTAFSFKILKSEEAVKEVLQEALVRFWLHRDKLPGISQPKSWLFRIVANECYRYLRKNGLQLRLQQWLSSREAAPVSETEATMSFRETQQLIQQAVAGLSSRQREIYRLSREQGLKIPEIAAELNLSSNYVKKTLVLSLQKIRRKLERAGKLLVFLLLVAGR</sequence>
<keyword evidence="2" id="KW-0805">Transcription regulation</keyword>
<feature type="domain" description="RNA polymerase sigma-70 region 2" evidence="5">
    <location>
        <begin position="29"/>
        <end position="95"/>
    </location>
</feature>
<proteinExistence type="inferred from homology"/>
<organism evidence="7 8">
    <name type="scientific">Chitinophaga caeni</name>
    <dbReference type="NCBI Taxonomy" id="2029983"/>
    <lineage>
        <taxon>Bacteria</taxon>
        <taxon>Pseudomonadati</taxon>
        <taxon>Bacteroidota</taxon>
        <taxon>Chitinophagia</taxon>
        <taxon>Chitinophagales</taxon>
        <taxon>Chitinophagaceae</taxon>
        <taxon>Chitinophaga</taxon>
    </lineage>
</organism>
<dbReference type="AlphaFoldDB" id="A0A291QQI2"/>